<evidence type="ECO:0000313" key="2">
    <source>
        <dbReference type="EMBL" id="GES93710.1"/>
    </source>
</evidence>
<evidence type="ECO:0008006" key="4">
    <source>
        <dbReference type="Google" id="ProtNLM"/>
    </source>
</evidence>
<accession>A0A8H3QV34</accession>
<proteinExistence type="predicted"/>
<sequence>MGNEEYHQTSKRYKKIFWEEIAKKLNEEYNTNYFTGEACNKKFLLLTRVYYMTKAHYEGTKNKRSIVGEQYYEEFSTEFWKEPLHANVRKGPLRNTSSSNTPSRSQPSSRIPRPTPSSATTSKIPRAIPSPNRSCPTTPAISRSPSSGSRPVTFSFSQSAKTINIFINYNDLDHQE</sequence>
<gene>
    <name evidence="2" type="ORF">RCL2_002045900</name>
</gene>
<feature type="compositionally biased region" description="Low complexity" evidence="1">
    <location>
        <begin position="94"/>
        <end position="122"/>
    </location>
</feature>
<feature type="region of interest" description="Disordered" evidence="1">
    <location>
        <begin position="89"/>
        <end position="154"/>
    </location>
</feature>
<dbReference type="AlphaFoldDB" id="A0A8H3QV34"/>
<feature type="compositionally biased region" description="Polar residues" evidence="1">
    <location>
        <begin position="131"/>
        <end position="154"/>
    </location>
</feature>
<dbReference type="Proteomes" id="UP000615446">
    <property type="component" value="Unassembled WGS sequence"/>
</dbReference>
<comment type="caution">
    <text evidence="2">The sequence shown here is derived from an EMBL/GenBank/DDBJ whole genome shotgun (WGS) entry which is preliminary data.</text>
</comment>
<evidence type="ECO:0000256" key="1">
    <source>
        <dbReference type="SAM" id="MobiDB-lite"/>
    </source>
</evidence>
<name>A0A8H3QV34_9GLOM</name>
<protein>
    <recommendedName>
        <fullName evidence="4">Myb/SANT-like domain-containing protein</fullName>
    </recommendedName>
</protein>
<organism evidence="2 3">
    <name type="scientific">Rhizophagus clarus</name>
    <dbReference type="NCBI Taxonomy" id="94130"/>
    <lineage>
        <taxon>Eukaryota</taxon>
        <taxon>Fungi</taxon>
        <taxon>Fungi incertae sedis</taxon>
        <taxon>Mucoromycota</taxon>
        <taxon>Glomeromycotina</taxon>
        <taxon>Glomeromycetes</taxon>
        <taxon>Glomerales</taxon>
        <taxon>Glomeraceae</taxon>
        <taxon>Rhizophagus</taxon>
    </lineage>
</organism>
<reference evidence="2" key="1">
    <citation type="submission" date="2019-10" db="EMBL/GenBank/DDBJ databases">
        <title>Conservation and host-specific expression of non-tandemly repeated heterogenous ribosome RNA gene in arbuscular mycorrhizal fungi.</title>
        <authorList>
            <person name="Maeda T."/>
            <person name="Kobayashi Y."/>
            <person name="Nakagawa T."/>
            <person name="Ezawa T."/>
            <person name="Yamaguchi K."/>
            <person name="Bino T."/>
            <person name="Nishimoto Y."/>
            <person name="Shigenobu S."/>
            <person name="Kawaguchi M."/>
        </authorList>
    </citation>
    <scope>NUCLEOTIDE SEQUENCE</scope>
    <source>
        <strain evidence="2">HR1</strain>
    </source>
</reference>
<evidence type="ECO:0000313" key="3">
    <source>
        <dbReference type="Proteomes" id="UP000615446"/>
    </source>
</evidence>
<dbReference type="OrthoDB" id="2415249at2759"/>
<dbReference type="EMBL" id="BLAL01000229">
    <property type="protein sequence ID" value="GES93710.1"/>
    <property type="molecule type" value="Genomic_DNA"/>
</dbReference>